<evidence type="ECO:0000256" key="1">
    <source>
        <dbReference type="ARBA" id="ARBA00022553"/>
    </source>
</evidence>
<dbReference type="SMART" id="SM00448">
    <property type="entry name" value="REC"/>
    <property type="match status" value="1"/>
</dbReference>
<accession>A0A6J4U1W0</accession>
<dbReference type="PANTHER" id="PTHR48111:SF4">
    <property type="entry name" value="DNA-BINDING DUAL TRANSCRIPTIONAL REGULATOR OMPR"/>
    <property type="match status" value="1"/>
</dbReference>
<dbReference type="Gene3D" id="1.10.10.10">
    <property type="entry name" value="Winged helix-like DNA-binding domain superfamily/Winged helix DNA-binding domain"/>
    <property type="match status" value="1"/>
</dbReference>
<keyword evidence="1 6" id="KW-0597">Phosphoprotein</keyword>
<dbReference type="SMART" id="SM00862">
    <property type="entry name" value="Trans_reg_C"/>
    <property type="match status" value="1"/>
</dbReference>
<feature type="domain" description="OmpR/PhoB-type" evidence="9">
    <location>
        <begin position="132"/>
        <end position="231"/>
    </location>
</feature>
<dbReference type="InterPro" id="IPR039420">
    <property type="entry name" value="WalR-like"/>
</dbReference>
<dbReference type="GO" id="GO:0000156">
    <property type="term" value="F:phosphorelay response regulator activity"/>
    <property type="evidence" value="ECO:0007669"/>
    <property type="project" value="TreeGrafter"/>
</dbReference>
<organism evidence="10">
    <name type="scientific">uncultured Solirubrobacteraceae bacterium</name>
    <dbReference type="NCBI Taxonomy" id="1162706"/>
    <lineage>
        <taxon>Bacteria</taxon>
        <taxon>Bacillati</taxon>
        <taxon>Actinomycetota</taxon>
        <taxon>Thermoleophilia</taxon>
        <taxon>Solirubrobacterales</taxon>
        <taxon>Solirubrobacteraceae</taxon>
        <taxon>environmental samples</taxon>
    </lineage>
</organism>
<dbReference type="InterPro" id="IPR011006">
    <property type="entry name" value="CheY-like_superfamily"/>
</dbReference>
<feature type="DNA-binding region" description="OmpR/PhoB-type" evidence="7">
    <location>
        <begin position="132"/>
        <end position="231"/>
    </location>
</feature>
<keyword evidence="4 7" id="KW-0238">DNA-binding</keyword>
<dbReference type="FunFam" id="3.40.50.2300:FF:000001">
    <property type="entry name" value="DNA-binding response regulator PhoB"/>
    <property type="match status" value="1"/>
</dbReference>
<sequence>MRGSVLVVDDERTIAEVVSRYLERANFATRVAGDGLTALELAAAERPDLVILDLMLPGMDGLEVMRRLRAMPLDGRPRIAIILLTARGEESDRVIGLRLGADDYVVKPFSPAELVARVDAVLRRSEAAPERTEPIEVGDVRIDPIARRAFIRGEEAVLTQREFDLLLFLARNPGRVFTRDQLMDAVWQFAFYTDTSTVTVHVRRLREKVEVDPAEPRHLQTVWGVGYRFQP</sequence>
<dbReference type="PROSITE" id="PS50110">
    <property type="entry name" value="RESPONSE_REGULATORY"/>
    <property type="match status" value="1"/>
</dbReference>
<dbReference type="SUPFAM" id="SSF52172">
    <property type="entry name" value="CheY-like"/>
    <property type="match status" value="1"/>
</dbReference>
<evidence type="ECO:0000256" key="3">
    <source>
        <dbReference type="ARBA" id="ARBA00023015"/>
    </source>
</evidence>
<dbReference type="CDD" id="cd00383">
    <property type="entry name" value="trans_reg_C"/>
    <property type="match status" value="1"/>
</dbReference>
<dbReference type="AlphaFoldDB" id="A0A6J4U1W0"/>
<gene>
    <name evidence="10" type="ORF">AVDCRST_MAG30-4450</name>
</gene>
<dbReference type="GO" id="GO:0005829">
    <property type="term" value="C:cytosol"/>
    <property type="evidence" value="ECO:0007669"/>
    <property type="project" value="TreeGrafter"/>
</dbReference>
<dbReference type="Gene3D" id="3.40.50.2300">
    <property type="match status" value="1"/>
</dbReference>
<dbReference type="Gene3D" id="6.10.250.690">
    <property type="match status" value="1"/>
</dbReference>
<dbReference type="PANTHER" id="PTHR48111">
    <property type="entry name" value="REGULATOR OF RPOS"/>
    <property type="match status" value="1"/>
</dbReference>
<evidence type="ECO:0000256" key="5">
    <source>
        <dbReference type="ARBA" id="ARBA00023163"/>
    </source>
</evidence>
<evidence type="ECO:0000256" key="6">
    <source>
        <dbReference type="PROSITE-ProRule" id="PRU00169"/>
    </source>
</evidence>
<dbReference type="InterPro" id="IPR001867">
    <property type="entry name" value="OmpR/PhoB-type_DNA-bd"/>
</dbReference>
<dbReference type="InterPro" id="IPR036388">
    <property type="entry name" value="WH-like_DNA-bd_sf"/>
</dbReference>
<protein>
    <submittedName>
        <fullName evidence="10">Phosphate regulon transcriptional regulatory protein PhoB (SphR)</fullName>
    </submittedName>
</protein>
<name>A0A6J4U1W0_9ACTN</name>
<evidence type="ECO:0000313" key="10">
    <source>
        <dbReference type="EMBL" id="CAA9538120.1"/>
    </source>
</evidence>
<dbReference type="Pfam" id="PF00072">
    <property type="entry name" value="Response_reg"/>
    <property type="match status" value="1"/>
</dbReference>
<evidence type="ECO:0000256" key="7">
    <source>
        <dbReference type="PROSITE-ProRule" id="PRU01091"/>
    </source>
</evidence>
<dbReference type="InterPro" id="IPR001789">
    <property type="entry name" value="Sig_transdc_resp-reg_receiver"/>
</dbReference>
<dbReference type="FunFam" id="1.10.10.10:FF:000018">
    <property type="entry name" value="DNA-binding response regulator ResD"/>
    <property type="match status" value="1"/>
</dbReference>
<dbReference type="PROSITE" id="PS51755">
    <property type="entry name" value="OMPR_PHOB"/>
    <property type="match status" value="1"/>
</dbReference>
<feature type="domain" description="Response regulatory" evidence="8">
    <location>
        <begin position="4"/>
        <end position="122"/>
    </location>
</feature>
<dbReference type="Pfam" id="PF00486">
    <property type="entry name" value="Trans_reg_C"/>
    <property type="match status" value="1"/>
</dbReference>
<dbReference type="GO" id="GO:0000976">
    <property type="term" value="F:transcription cis-regulatory region binding"/>
    <property type="evidence" value="ECO:0007669"/>
    <property type="project" value="TreeGrafter"/>
</dbReference>
<keyword evidence="3" id="KW-0805">Transcription regulation</keyword>
<keyword evidence="2" id="KW-0902">Two-component regulatory system</keyword>
<evidence type="ECO:0000259" key="8">
    <source>
        <dbReference type="PROSITE" id="PS50110"/>
    </source>
</evidence>
<evidence type="ECO:0000256" key="2">
    <source>
        <dbReference type="ARBA" id="ARBA00023012"/>
    </source>
</evidence>
<dbReference type="EMBL" id="CADCVS010000582">
    <property type="protein sequence ID" value="CAA9538120.1"/>
    <property type="molecule type" value="Genomic_DNA"/>
</dbReference>
<reference evidence="10" key="1">
    <citation type="submission" date="2020-02" db="EMBL/GenBank/DDBJ databases">
        <authorList>
            <person name="Meier V. D."/>
        </authorList>
    </citation>
    <scope>NUCLEOTIDE SEQUENCE</scope>
    <source>
        <strain evidence="10">AVDCRST_MAG30</strain>
    </source>
</reference>
<keyword evidence="5" id="KW-0804">Transcription</keyword>
<dbReference type="GO" id="GO:0032993">
    <property type="term" value="C:protein-DNA complex"/>
    <property type="evidence" value="ECO:0007669"/>
    <property type="project" value="TreeGrafter"/>
</dbReference>
<feature type="modified residue" description="4-aspartylphosphate" evidence="6">
    <location>
        <position position="53"/>
    </location>
</feature>
<evidence type="ECO:0000256" key="4">
    <source>
        <dbReference type="ARBA" id="ARBA00023125"/>
    </source>
</evidence>
<evidence type="ECO:0000259" key="9">
    <source>
        <dbReference type="PROSITE" id="PS51755"/>
    </source>
</evidence>
<proteinExistence type="predicted"/>
<dbReference type="GO" id="GO:0006355">
    <property type="term" value="P:regulation of DNA-templated transcription"/>
    <property type="evidence" value="ECO:0007669"/>
    <property type="project" value="InterPro"/>
</dbReference>